<sequence length="57" mass="6399">MSSMSCLRMQGSLIVISVYYTTVSICSLCGQSRIIIAESSWLFIGWAIGPHHSRTRY</sequence>
<dbReference type="InParanoid" id="A0A1B7MHA8"/>
<name>A0A1B7MHA8_9AGAM</name>
<dbReference type="Proteomes" id="UP000092154">
    <property type="component" value="Unassembled WGS sequence"/>
</dbReference>
<organism evidence="1 2">
    <name type="scientific">Rhizopogon vinicolor AM-OR11-026</name>
    <dbReference type="NCBI Taxonomy" id="1314800"/>
    <lineage>
        <taxon>Eukaryota</taxon>
        <taxon>Fungi</taxon>
        <taxon>Dikarya</taxon>
        <taxon>Basidiomycota</taxon>
        <taxon>Agaricomycotina</taxon>
        <taxon>Agaricomycetes</taxon>
        <taxon>Agaricomycetidae</taxon>
        <taxon>Boletales</taxon>
        <taxon>Suillineae</taxon>
        <taxon>Rhizopogonaceae</taxon>
        <taxon>Rhizopogon</taxon>
    </lineage>
</organism>
<gene>
    <name evidence="1" type="ORF">K503DRAFT_29035</name>
</gene>
<dbReference type="AlphaFoldDB" id="A0A1B7MHA8"/>
<dbReference type="EMBL" id="KV449163">
    <property type="protein sequence ID" value="OAX31986.1"/>
    <property type="molecule type" value="Genomic_DNA"/>
</dbReference>
<protein>
    <submittedName>
        <fullName evidence="1">Uncharacterized protein</fullName>
    </submittedName>
</protein>
<dbReference type="OrthoDB" id="2700590at2759"/>
<accession>A0A1B7MHA8</accession>
<evidence type="ECO:0000313" key="2">
    <source>
        <dbReference type="Proteomes" id="UP000092154"/>
    </source>
</evidence>
<keyword evidence="2" id="KW-1185">Reference proteome</keyword>
<proteinExistence type="predicted"/>
<reference evidence="1 2" key="1">
    <citation type="submission" date="2016-06" db="EMBL/GenBank/DDBJ databases">
        <title>Comparative genomics of the ectomycorrhizal sister species Rhizopogon vinicolor and Rhizopogon vesiculosus (Basidiomycota: Boletales) reveals a divergence of the mating type B locus.</title>
        <authorList>
            <consortium name="DOE Joint Genome Institute"/>
            <person name="Mujic A.B."/>
            <person name="Kuo A."/>
            <person name="Tritt A."/>
            <person name="Lipzen A."/>
            <person name="Chen C."/>
            <person name="Johnson J."/>
            <person name="Sharma A."/>
            <person name="Barry K."/>
            <person name="Grigoriev I.V."/>
            <person name="Spatafora J.W."/>
        </authorList>
    </citation>
    <scope>NUCLEOTIDE SEQUENCE [LARGE SCALE GENOMIC DNA]</scope>
    <source>
        <strain evidence="1 2">AM-OR11-026</strain>
    </source>
</reference>
<evidence type="ECO:0000313" key="1">
    <source>
        <dbReference type="EMBL" id="OAX31986.1"/>
    </source>
</evidence>